<dbReference type="SUPFAM" id="SSF48264">
    <property type="entry name" value="Cytochrome P450"/>
    <property type="match status" value="1"/>
</dbReference>
<feature type="compositionally biased region" description="Polar residues" evidence="18">
    <location>
        <begin position="406"/>
        <end position="423"/>
    </location>
</feature>
<keyword evidence="12 16" id="KW-0408">Iron</keyword>
<dbReference type="PANTHER" id="PTHR19384:SF127">
    <property type="entry name" value="BIFUNCTIONAL CYTOCHROME P450_NADPH--P450 REDUCTASE"/>
    <property type="match status" value="1"/>
</dbReference>
<evidence type="ECO:0000259" key="20">
    <source>
        <dbReference type="PROSITE" id="PS51384"/>
    </source>
</evidence>
<organism evidence="21 22">
    <name type="scientific">Cryomyces minteri</name>
    <dbReference type="NCBI Taxonomy" id="331657"/>
    <lineage>
        <taxon>Eukaryota</taxon>
        <taxon>Fungi</taxon>
        <taxon>Dikarya</taxon>
        <taxon>Ascomycota</taxon>
        <taxon>Pezizomycotina</taxon>
        <taxon>Dothideomycetes</taxon>
        <taxon>Dothideomycetes incertae sedis</taxon>
        <taxon>Cryomyces</taxon>
    </lineage>
</organism>
<dbReference type="Pfam" id="PF00067">
    <property type="entry name" value="p450"/>
    <property type="match status" value="1"/>
</dbReference>
<dbReference type="InterPro" id="IPR008254">
    <property type="entry name" value="Flavodoxin/NO_synth"/>
</dbReference>
<comment type="catalytic activity">
    <reaction evidence="14 16">
        <text>an organic molecule + reduced [NADPH--hemoprotein reductase] + O2 = an alcohol + oxidized [NADPH--hemoprotein reductase] + H2O + H(+)</text>
        <dbReference type="Rhea" id="RHEA:17149"/>
        <dbReference type="Rhea" id="RHEA-COMP:11964"/>
        <dbReference type="Rhea" id="RHEA-COMP:11965"/>
        <dbReference type="ChEBI" id="CHEBI:15377"/>
        <dbReference type="ChEBI" id="CHEBI:15378"/>
        <dbReference type="ChEBI" id="CHEBI:15379"/>
        <dbReference type="ChEBI" id="CHEBI:30879"/>
        <dbReference type="ChEBI" id="CHEBI:57618"/>
        <dbReference type="ChEBI" id="CHEBI:58210"/>
        <dbReference type="ChEBI" id="CHEBI:142491"/>
        <dbReference type="EC" id="1.14.14.1"/>
    </reaction>
</comment>
<feature type="domain" description="Flavodoxin-like" evidence="19">
    <location>
        <begin position="441"/>
        <end position="582"/>
    </location>
</feature>
<comment type="similarity">
    <text evidence="2 16">In the N-terminal section; belongs to the cytochrome P450 family.</text>
</comment>
<dbReference type="GO" id="GO:0050660">
    <property type="term" value="F:flavin adenine dinucleotide binding"/>
    <property type="evidence" value="ECO:0007669"/>
    <property type="project" value="TreeGrafter"/>
</dbReference>
<dbReference type="Gene3D" id="1.10.630.10">
    <property type="entry name" value="Cytochrome P450"/>
    <property type="match status" value="1"/>
</dbReference>
<evidence type="ECO:0000256" key="15">
    <source>
        <dbReference type="ARBA" id="ARBA00049342"/>
    </source>
</evidence>
<dbReference type="InterPro" id="IPR036396">
    <property type="entry name" value="Cyt_P450_sf"/>
</dbReference>
<dbReference type="Pfam" id="PF00667">
    <property type="entry name" value="FAD_binding_1"/>
    <property type="match status" value="1"/>
</dbReference>
<dbReference type="PROSITE" id="PS00086">
    <property type="entry name" value="CYTOCHROME_P450"/>
    <property type="match status" value="1"/>
</dbReference>
<dbReference type="AlphaFoldDB" id="A0A4U0XD47"/>
<dbReference type="EC" id="1.14.14.1" evidence="16"/>
<dbReference type="FunFam" id="2.40.30.10:FF:000198">
    <property type="entry name" value="Bifunctional cytochrome P450/NADPH--P450 reductase"/>
    <property type="match status" value="1"/>
</dbReference>
<dbReference type="SUPFAM" id="SSF52218">
    <property type="entry name" value="Flavoproteins"/>
    <property type="match status" value="1"/>
</dbReference>
<evidence type="ECO:0000256" key="2">
    <source>
        <dbReference type="ARBA" id="ARBA00010018"/>
    </source>
</evidence>
<dbReference type="Gene3D" id="1.20.990.10">
    <property type="entry name" value="NADPH-cytochrome p450 Reductase, Chain A, domain 3"/>
    <property type="match status" value="1"/>
</dbReference>
<dbReference type="PIRSF" id="PIRSF000209">
    <property type="entry name" value="Bifunctional_P450_P450R"/>
    <property type="match status" value="1"/>
</dbReference>
<dbReference type="InterPro" id="IPR017938">
    <property type="entry name" value="Riboflavin_synthase-like_b-brl"/>
</dbReference>
<evidence type="ECO:0000256" key="18">
    <source>
        <dbReference type="SAM" id="MobiDB-lite"/>
    </source>
</evidence>
<keyword evidence="22" id="KW-1185">Reference proteome</keyword>
<dbReference type="EMBL" id="NAJN01000435">
    <property type="protein sequence ID" value="TKA73418.1"/>
    <property type="molecule type" value="Genomic_DNA"/>
</dbReference>
<keyword evidence="3 16" id="KW-0813">Transport</keyword>
<dbReference type="FunFam" id="1.10.630.10:FF:000040">
    <property type="entry name" value="Bifunctional cytochrome P450/NADPH--P450 reductase"/>
    <property type="match status" value="1"/>
</dbReference>
<dbReference type="InterPro" id="IPR017972">
    <property type="entry name" value="Cyt_P450_CS"/>
</dbReference>
<feature type="binding site" description="axial binding residue" evidence="17">
    <location>
        <position position="345"/>
    </location>
    <ligand>
        <name>heme</name>
        <dbReference type="ChEBI" id="CHEBI:30413"/>
    </ligand>
    <ligandPart>
        <name>Fe</name>
        <dbReference type="ChEBI" id="CHEBI:18248"/>
    </ligandPart>
</feature>
<name>A0A4U0XD47_9PEZI</name>
<evidence type="ECO:0000256" key="17">
    <source>
        <dbReference type="PIRSR" id="PIRSR000209-1"/>
    </source>
</evidence>
<evidence type="ECO:0000256" key="8">
    <source>
        <dbReference type="ARBA" id="ARBA00022827"/>
    </source>
</evidence>
<evidence type="ECO:0000256" key="4">
    <source>
        <dbReference type="ARBA" id="ARBA00022617"/>
    </source>
</evidence>
<feature type="domain" description="FAD-binding FR-type" evidence="20">
    <location>
        <begin position="619"/>
        <end position="848"/>
    </location>
</feature>
<dbReference type="PROSITE" id="PS51384">
    <property type="entry name" value="FAD_FR"/>
    <property type="match status" value="1"/>
</dbReference>
<proteinExistence type="inferred from homology"/>
<keyword evidence="7 16" id="KW-0479">Metal-binding</keyword>
<dbReference type="Gene3D" id="2.40.30.10">
    <property type="entry name" value="Translation factors"/>
    <property type="match status" value="1"/>
</dbReference>
<evidence type="ECO:0000256" key="1">
    <source>
        <dbReference type="ARBA" id="ARBA00001971"/>
    </source>
</evidence>
<keyword evidence="13 16" id="KW-0503">Monooxygenase</keyword>
<dbReference type="Proteomes" id="UP000308768">
    <property type="component" value="Unassembled WGS sequence"/>
</dbReference>
<evidence type="ECO:0000256" key="13">
    <source>
        <dbReference type="ARBA" id="ARBA00023033"/>
    </source>
</evidence>
<keyword evidence="10 16" id="KW-0249">Electron transport</keyword>
<dbReference type="STRING" id="331657.A0A4U0XD47"/>
<dbReference type="CDD" id="cd11068">
    <property type="entry name" value="CYP120A1"/>
    <property type="match status" value="1"/>
</dbReference>
<dbReference type="InterPro" id="IPR001709">
    <property type="entry name" value="Flavoprot_Pyr_Nucl_cyt_Rdtase"/>
</dbReference>
<comment type="caution">
    <text evidence="21">The sequence shown here is derived from an EMBL/GenBank/DDBJ whole genome shotgun (WGS) entry which is preliminary data.</text>
</comment>
<dbReference type="Pfam" id="PF00258">
    <property type="entry name" value="Flavodoxin_1"/>
    <property type="match status" value="1"/>
</dbReference>
<keyword evidence="6 16" id="KW-0288">FMN</keyword>
<dbReference type="FunFam" id="3.40.50.80:FF:000031">
    <property type="entry name" value="Bifunctional cytochrome P450/NADPH--P450 reductase"/>
    <property type="match status" value="1"/>
</dbReference>
<comment type="catalytic activity">
    <reaction evidence="15 16">
        <text>2 oxidized [cytochrome P450] + NADPH = 2 reduced [cytochrome P450] + NADP(+) + H(+)</text>
        <dbReference type="Rhea" id="RHEA:24040"/>
        <dbReference type="Rhea" id="RHEA-COMP:14627"/>
        <dbReference type="Rhea" id="RHEA-COMP:14628"/>
        <dbReference type="ChEBI" id="CHEBI:15378"/>
        <dbReference type="ChEBI" id="CHEBI:55376"/>
        <dbReference type="ChEBI" id="CHEBI:57783"/>
        <dbReference type="ChEBI" id="CHEBI:58349"/>
        <dbReference type="ChEBI" id="CHEBI:60344"/>
        <dbReference type="EC" id="1.6.2.4"/>
    </reaction>
</comment>
<evidence type="ECO:0000256" key="3">
    <source>
        <dbReference type="ARBA" id="ARBA00022448"/>
    </source>
</evidence>
<dbReference type="GO" id="GO:0010181">
    <property type="term" value="F:FMN binding"/>
    <property type="evidence" value="ECO:0007669"/>
    <property type="project" value="UniProtKB-UniRule"/>
</dbReference>
<evidence type="ECO:0000256" key="7">
    <source>
        <dbReference type="ARBA" id="ARBA00022723"/>
    </source>
</evidence>
<feature type="region of interest" description="Disordered" evidence="18">
    <location>
        <begin position="406"/>
        <end position="426"/>
    </location>
</feature>
<reference evidence="21 22" key="1">
    <citation type="submission" date="2017-03" db="EMBL/GenBank/DDBJ databases">
        <title>Genomes of endolithic fungi from Antarctica.</title>
        <authorList>
            <person name="Coleine C."/>
            <person name="Masonjones S."/>
            <person name="Stajich J.E."/>
        </authorList>
    </citation>
    <scope>NUCLEOTIDE SEQUENCE [LARGE SCALE GENOMIC DNA]</scope>
    <source>
        <strain evidence="21 22">CCFEE 5187</strain>
    </source>
</reference>
<evidence type="ECO:0000256" key="10">
    <source>
        <dbReference type="ARBA" id="ARBA00022982"/>
    </source>
</evidence>
<dbReference type="SUPFAM" id="SSF63380">
    <property type="entry name" value="Riboflavin synthase domain-like"/>
    <property type="match status" value="1"/>
</dbReference>
<dbReference type="Gene3D" id="3.40.50.360">
    <property type="match status" value="1"/>
</dbReference>
<dbReference type="InterPro" id="IPR039261">
    <property type="entry name" value="FNR_nucleotide-bd"/>
</dbReference>
<keyword evidence="9 16" id="KW-0521">NADP</keyword>
<dbReference type="PRINTS" id="PR00369">
    <property type="entry name" value="FLAVODOXIN"/>
</dbReference>
<dbReference type="GO" id="GO:0070330">
    <property type="term" value="F:aromatase activity"/>
    <property type="evidence" value="ECO:0007669"/>
    <property type="project" value="UniProtKB-UniRule"/>
</dbReference>
<dbReference type="InterPro" id="IPR001094">
    <property type="entry name" value="Flavdoxin-like"/>
</dbReference>
<dbReference type="Pfam" id="PF00175">
    <property type="entry name" value="NAD_binding_1"/>
    <property type="match status" value="1"/>
</dbReference>
<dbReference type="InterPro" id="IPR001433">
    <property type="entry name" value="OxRdtase_FAD/NAD-bd"/>
</dbReference>
<dbReference type="OrthoDB" id="1470350at2759"/>
<sequence>MNEVCDESRFSKIVALALEQVRNGVHDGLFTAYPGEHNWEIAHRVLVPAFGPLSIRGMFGEMHDIASQLVMKWARHGPSYVIPVTDDFTRLTLDTLALCAMDYRFNSYYQNEMHPFINAMGEFLTESGNRTRRPAIMAPFYRQQQLDYDANIELMRKTSDEVVRYRKEHPNDRKDLLNAMIKGKDPKTGESLSDRSITDNMITFLIAGHETTSGLLSFVFYYLLKSPEAYQKAQQEVDGVIGRGPVKVEHMSKIPYITAILRETLRLMPTAPAISLQALKDEVIGGKYRIPKGEPVVALLPKIHQDPAVYGDDAGEWKPERMLDENFSKLPPNAWKPFGNGMRACIGRPFAWQEALLVVAILLQNFNFAAEDSSYKLRFKQTLTIKPKEFYMRAVLRDSMTPTQLEQSLVSSAGRPSSETKPASTGKVVIAPKESDQGQALSIFYGSNTGTCEAFAQRLASDAPMHGFRAKVVDSLDSVNQNLPTDVPVVIITASYEGQPPDNAVHFYRSLESLEGDEMSRVAYSVFGCGHSDWKTTFHRIPNAIDRMLEERGGERIAARGGADASHGDMFTEFETWEDQVFWPAMRSKYGGSETEPGPSLDSSLDVTISSTRSHTLRQDVEPAKVLVAKVLTAPGAPLKKHIEIQLPSEMTYSAGDYLAILPINPQESVQRVMRRFGLPWDAVLVIGARSGTTLPTDTPIPAVDLFGAYVELAQPATKRNVAALLEATKDSSAKEELKRLSGPAFTDEISARRVSVLDLLDRFPSVSLPLGSFIAALPPMRVRQYSISSSPLWNPHHVTLTYSVLDQLSLSGHGRYVGVASNYLAHLDAADTLHVAVRSSNQAFHLPADAEHTPVIMVAAGTGLAPFRGFVQERAAQIGAGRSLAPALLFFGCRAPDVDDLYADEFARWAQMGAVDVRRAYSRAPTGPASHGCKYVQDRVWADRADVVELWDRGARVFVCGSRDVGEAVRGTCLRIYEDRARELGKVVDEEKAEAWFDGIRNDRYATDVFA</sequence>
<evidence type="ECO:0000256" key="11">
    <source>
        <dbReference type="ARBA" id="ARBA00023002"/>
    </source>
</evidence>
<dbReference type="PROSITE" id="PS50902">
    <property type="entry name" value="FLAVODOXIN_LIKE"/>
    <property type="match status" value="1"/>
</dbReference>
<dbReference type="InterPro" id="IPR017927">
    <property type="entry name" value="FAD-bd_FR_type"/>
</dbReference>
<evidence type="ECO:0000256" key="9">
    <source>
        <dbReference type="ARBA" id="ARBA00022857"/>
    </source>
</evidence>
<evidence type="ECO:0000256" key="14">
    <source>
        <dbReference type="ARBA" id="ARBA00047827"/>
    </source>
</evidence>
<dbReference type="SUPFAM" id="SSF52343">
    <property type="entry name" value="Ferredoxin reductase-like, C-terminal NADP-linked domain"/>
    <property type="match status" value="1"/>
</dbReference>
<dbReference type="PRINTS" id="PR00371">
    <property type="entry name" value="FPNCR"/>
</dbReference>
<dbReference type="GO" id="GO:0003958">
    <property type="term" value="F:NADPH-hemoprotein reductase activity"/>
    <property type="evidence" value="ECO:0007669"/>
    <property type="project" value="UniProtKB-UniRule"/>
</dbReference>
<evidence type="ECO:0000259" key="19">
    <source>
        <dbReference type="PROSITE" id="PS50902"/>
    </source>
</evidence>
<dbReference type="InterPro" id="IPR023206">
    <property type="entry name" value="Bifunctional_P450_P450_red"/>
</dbReference>
<dbReference type="CDD" id="cd06206">
    <property type="entry name" value="bifunctional_CYPOR"/>
    <property type="match status" value="1"/>
</dbReference>
<evidence type="ECO:0000256" key="5">
    <source>
        <dbReference type="ARBA" id="ARBA00022630"/>
    </source>
</evidence>
<dbReference type="InterPro" id="IPR001128">
    <property type="entry name" value="Cyt_P450"/>
</dbReference>
<dbReference type="GO" id="GO:0005506">
    <property type="term" value="F:iron ion binding"/>
    <property type="evidence" value="ECO:0007669"/>
    <property type="project" value="UniProtKB-UniRule"/>
</dbReference>
<evidence type="ECO:0000256" key="12">
    <source>
        <dbReference type="ARBA" id="ARBA00023004"/>
    </source>
</evidence>
<evidence type="ECO:0000256" key="16">
    <source>
        <dbReference type="PIRNR" id="PIRNR000209"/>
    </source>
</evidence>
<evidence type="ECO:0000313" key="21">
    <source>
        <dbReference type="EMBL" id="TKA73418.1"/>
    </source>
</evidence>
<dbReference type="GO" id="GO:0020037">
    <property type="term" value="F:heme binding"/>
    <property type="evidence" value="ECO:0007669"/>
    <property type="project" value="UniProtKB-UniRule"/>
</dbReference>
<accession>A0A4U0XD47</accession>
<evidence type="ECO:0000256" key="6">
    <source>
        <dbReference type="ARBA" id="ARBA00022643"/>
    </source>
</evidence>
<dbReference type="Gene3D" id="3.40.50.80">
    <property type="entry name" value="Nucleotide-binding domain of ferredoxin-NADP reductase (FNR) module"/>
    <property type="match status" value="1"/>
</dbReference>
<dbReference type="InterPro" id="IPR029039">
    <property type="entry name" value="Flavoprotein-like_sf"/>
</dbReference>
<dbReference type="InterPro" id="IPR023173">
    <property type="entry name" value="NADPH_Cyt_P450_Rdtase_alpha"/>
</dbReference>
<comment type="cofactor">
    <cofactor evidence="1 16 17">
        <name>heme</name>
        <dbReference type="ChEBI" id="CHEBI:30413"/>
    </cofactor>
</comment>
<keyword evidence="8 16" id="KW-0274">FAD</keyword>
<dbReference type="PANTHER" id="PTHR19384">
    <property type="entry name" value="NITRIC OXIDE SYNTHASE-RELATED"/>
    <property type="match status" value="1"/>
</dbReference>
<keyword evidence="11 16" id="KW-0560">Oxidoreductase</keyword>
<protein>
    <recommendedName>
        <fullName evidence="16">Bifunctional cytochrome P450/NADPH--P450 reductase</fullName>
    </recommendedName>
    <domain>
        <recommendedName>
            <fullName evidence="16">Cytochrome P450</fullName>
            <ecNumber evidence="16">1.14.14.1</ecNumber>
        </recommendedName>
    </domain>
    <domain>
        <recommendedName>
            <fullName evidence="16">NADPH--cytochrome P450 reductase</fullName>
            <ecNumber evidence="16">1.6.2.4</ecNumber>
        </recommendedName>
    </domain>
</protein>
<keyword evidence="5 16" id="KW-0285">Flavoprotein</keyword>
<comment type="cofactor">
    <cofactor evidence="16">
        <name>FAD</name>
        <dbReference type="ChEBI" id="CHEBI:57692"/>
    </cofactor>
    <cofactor evidence="16">
        <name>FMN</name>
        <dbReference type="ChEBI" id="CHEBI:58210"/>
    </cofactor>
</comment>
<evidence type="ECO:0000313" key="22">
    <source>
        <dbReference type="Proteomes" id="UP000308768"/>
    </source>
</evidence>
<dbReference type="InterPro" id="IPR003097">
    <property type="entry name" value="CysJ-like_FAD-binding"/>
</dbReference>
<dbReference type="EC" id="1.6.2.4" evidence="16"/>
<keyword evidence="4 16" id="KW-0349">Heme</keyword>
<dbReference type="GO" id="GO:0005829">
    <property type="term" value="C:cytosol"/>
    <property type="evidence" value="ECO:0007669"/>
    <property type="project" value="TreeGrafter"/>
</dbReference>
<gene>
    <name evidence="21" type="ORF">B0A49_03038</name>
</gene>